<sequence length="121" mass="13658">MNLSLRLTNSAYFPPIDLMATNPYQPASVSDSSNGDEAVQASISRRRDRRKRWNLRCNTISGLLILLALGTAYLASRLQSTKSENDFLIDLNWAALFMLGCGILAFVFGPISWFWFGQHQR</sequence>
<keyword evidence="1" id="KW-1133">Transmembrane helix</keyword>
<organism evidence="2 3">
    <name type="scientific">Novipirellula caenicola</name>
    <dbReference type="NCBI Taxonomy" id="1536901"/>
    <lineage>
        <taxon>Bacteria</taxon>
        <taxon>Pseudomonadati</taxon>
        <taxon>Planctomycetota</taxon>
        <taxon>Planctomycetia</taxon>
        <taxon>Pirellulales</taxon>
        <taxon>Pirellulaceae</taxon>
        <taxon>Novipirellula</taxon>
    </lineage>
</organism>
<protein>
    <submittedName>
        <fullName evidence="2">Uncharacterized protein</fullName>
    </submittedName>
</protein>
<dbReference type="Proteomes" id="UP001416858">
    <property type="component" value="Unassembled WGS sequence"/>
</dbReference>
<gene>
    <name evidence="2" type="ORF">Rcae01_00835</name>
</gene>
<keyword evidence="1" id="KW-0472">Membrane</keyword>
<evidence type="ECO:0000256" key="1">
    <source>
        <dbReference type="SAM" id="Phobius"/>
    </source>
</evidence>
<feature type="transmembrane region" description="Helical" evidence="1">
    <location>
        <begin position="55"/>
        <end position="75"/>
    </location>
</feature>
<proteinExistence type="predicted"/>
<keyword evidence="3" id="KW-1185">Reference proteome</keyword>
<keyword evidence="1" id="KW-0812">Transmembrane</keyword>
<evidence type="ECO:0000313" key="3">
    <source>
        <dbReference type="Proteomes" id="UP001416858"/>
    </source>
</evidence>
<reference evidence="2 3" key="1">
    <citation type="submission" date="2024-02" db="EMBL/GenBank/DDBJ databases">
        <title>Rhodopirellula caenicola NBRC 110016.</title>
        <authorList>
            <person name="Ichikawa N."/>
            <person name="Katano-Makiyama Y."/>
            <person name="Hidaka K."/>
        </authorList>
    </citation>
    <scope>NUCLEOTIDE SEQUENCE [LARGE SCALE GENOMIC DNA]</scope>
    <source>
        <strain evidence="2 3">NBRC 110016</strain>
    </source>
</reference>
<feature type="transmembrane region" description="Helical" evidence="1">
    <location>
        <begin position="95"/>
        <end position="116"/>
    </location>
</feature>
<accession>A0ABP9VLB5</accession>
<evidence type="ECO:0000313" key="2">
    <source>
        <dbReference type="EMBL" id="GAA5505390.1"/>
    </source>
</evidence>
<dbReference type="EMBL" id="BAABRO010000001">
    <property type="protein sequence ID" value="GAA5505390.1"/>
    <property type="molecule type" value="Genomic_DNA"/>
</dbReference>
<name>A0ABP9VLB5_9BACT</name>
<comment type="caution">
    <text evidence="2">The sequence shown here is derived from an EMBL/GenBank/DDBJ whole genome shotgun (WGS) entry which is preliminary data.</text>
</comment>